<sequence>MIKLSNLNNVSPAISGNIHPPNSLYQPQFEVSNNYHGIT</sequence>
<dbReference type="HOGENOM" id="CLU_3312718_0_0_3"/>
<reference evidence="1 2" key="1">
    <citation type="journal article" date="2015" name="Genome Announc.">
        <title>Complete Genome Sequence of Microcystis aeruginosa NIES-2549, a Bloom-Forming Cyanobacterium from Lake Kasumigaura, Japan.</title>
        <authorList>
            <person name="Yamaguchi H."/>
            <person name="Suzuki S."/>
            <person name="Tanabe Y."/>
            <person name="Osana Y."/>
            <person name="Shimura Y."/>
            <person name="Ishida K."/>
            <person name="Kawachi M."/>
        </authorList>
    </citation>
    <scope>NUCLEOTIDE SEQUENCE [LARGE SCALE GENOMIC DNA]</scope>
    <source>
        <strain evidence="1 2">NIES-2549</strain>
    </source>
</reference>
<evidence type="ECO:0000313" key="1">
    <source>
        <dbReference type="EMBL" id="AKE66536.1"/>
    </source>
</evidence>
<name>A0A0F6U8H0_MICAE</name>
<dbReference type="EMBL" id="CP011304">
    <property type="protein sequence ID" value="AKE66536.1"/>
    <property type="molecule type" value="Genomic_DNA"/>
</dbReference>
<dbReference type="PATRIC" id="fig|1641812.3.peg.4351"/>
<accession>A0A0F6U8H0</accession>
<dbReference type="Proteomes" id="UP000034103">
    <property type="component" value="Chromosome"/>
</dbReference>
<dbReference type="AlphaFoldDB" id="A0A0F6U8H0"/>
<gene>
    <name evidence="1" type="ORF">MYAER_4212</name>
</gene>
<evidence type="ECO:0000313" key="2">
    <source>
        <dbReference type="Proteomes" id="UP000034103"/>
    </source>
</evidence>
<organism evidence="1 2">
    <name type="scientific">Microcystis aeruginosa NIES-2549</name>
    <dbReference type="NCBI Taxonomy" id="1641812"/>
    <lineage>
        <taxon>Bacteria</taxon>
        <taxon>Bacillati</taxon>
        <taxon>Cyanobacteriota</taxon>
        <taxon>Cyanophyceae</taxon>
        <taxon>Oscillatoriophycideae</taxon>
        <taxon>Chroococcales</taxon>
        <taxon>Microcystaceae</taxon>
        <taxon>Microcystis</taxon>
    </lineage>
</organism>
<proteinExistence type="predicted"/>
<protein>
    <submittedName>
        <fullName evidence="1">Uncharacterized protein</fullName>
    </submittedName>
</protein>